<dbReference type="Gene3D" id="3.40.50.2300">
    <property type="match status" value="1"/>
</dbReference>
<protein>
    <submittedName>
        <fullName evidence="5">LytR family transcriptional regulator</fullName>
    </submittedName>
</protein>
<evidence type="ECO:0000313" key="5">
    <source>
        <dbReference type="EMBL" id="EWT03120.1"/>
    </source>
</evidence>
<evidence type="ECO:0000259" key="3">
    <source>
        <dbReference type="PROSITE" id="PS50110"/>
    </source>
</evidence>
<keyword evidence="6" id="KW-1185">Reference proteome</keyword>
<dbReference type="GO" id="GO:0000976">
    <property type="term" value="F:transcription cis-regulatory region binding"/>
    <property type="evidence" value="ECO:0007669"/>
    <property type="project" value="TreeGrafter"/>
</dbReference>
<dbReference type="GO" id="GO:0005829">
    <property type="term" value="C:cytosol"/>
    <property type="evidence" value="ECO:0007669"/>
    <property type="project" value="TreeGrafter"/>
</dbReference>
<dbReference type="Proteomes" id="UP000019489">
    <property type="component" value="Unassembled WGS sequence"/>
</dbReference>
<dbReference type="AlphaFoldDB" id="W9GAP7"/>
<sequence>MTGAQHVAEAGAASETDGARTRPLRVLAVDDEAPALDELVWMLERDERIGEVLSAGSGEAALRILHEEAVDAIFMDVQMPGLTGLDLARVLTRFSTQPPVVFVTAHERHAVDAFELYVVDYVLKPVREERLAEAVRRVARRIEGREAPAGAADDTIVVELGGVSRRIARADVLFVEAQGDYARLHTRAESHLVRVPLTTLAEQWRDAGFVRIHRSFLVSLGHIAEWRTEGGRCTVMVGGHELLVSRRHTRALRDLLVRRAQPEGRGTP</sequence>
<dbReference type="GO" id="GO:0032993">
    <property type="term" value="C:protein-DNA complex"/>
    <property type="evidence" value="ECO:0007669"/>
    <property type="project" value="TreeGrafter"/>
</dbReference>
<comment type="caution">
    <text evidence="5">The sequence shown here is derived from an EMBL/GenBank/DDBJ whole genome shotgun (WGS) entry which is preliminary data.</text>
</comment>
<dbReference type="SUPFAM" id="SSF52172">
    <property type="entry name" value="CheY-like"/>
    <property type="match status" value="1"/>
</dbReference>
<evidence type="ECO:0000256" key="1">
    <source>
        <dbReference type="ARBA" id="ARBA00023125"/>
    </source>
</evidence>
<reference evidence="5 6" key="1">
    <citation type="submission" date="2013-08" db="EMBL/GenBank/DDBJ databases">
        <title>Intrasporangium oryzae NRRL B-24470.</title>
        <authorList>
            <person name="Liu H."/>
            <person name="Wang G."/>
        </authorList>
    </citation>
    <scope>NUCLEOTIDE SEQUENCE [LARGE SCALE GENOMIC DNA]</scope>
    <source>
        <strain evidence="5 6">NRRL B-24470</strain>
    </source>
</reference>
<dbReference type="PROSITE" id="PS50110">
    <property type="entry name" value="RESPONSE_REGULATORY"/>
    <property type="match status" value="1"/>
</dbReference>
<dbReference type="Gene3D" id="2.40.50.1020">
    <property type="entry name" value="LytTr DNA-binding domain"/>
    <property type="match status" value="1"/>
</dbReference>
<dbReference type="STRING" id="1386089.N865_01480"/>
<feature type="modified residue" description="4-aspartylphosphate" evidence="2">
    <location>
        <position position="76"/>
    </location>
</feature>
<dbReference type="EMBL" id="AWSA01000004">
    <property type="protein sequence ID" value="EWT03120.1"/>
    <property type="molecule type" value="Genomic_DNA"/>
</dbReference>
<keyword evidence="2" id="KW-0597">Phosphoprotein</keyword>
<dbReference type="InterPro" id="IPR007492">
    <property type="entry name" value="LytTR_DNA-bd_dom"/>
</dbReference>
<organism evidence="5 6">
    <name type="scientific">Intrasporangium oryzae NRRL B-24470</name>
    <dbReference type="NCBI Taxonomy" id="1386089"/>
    <lineage>
        <taxon>Bacteria</taxon>
        <taxon>Bacillati</taxon>
        <taxon>Actinomycetota</taxon>
        <taxon>Actinomycetes</taxon>
        <taxon>Micrococcales</taxon>
        <taxon>Intrasporangiaceae</taxon>
        <taxon>Intrasporangium</taxon>
    </lineage>
</organism>
<proteinExistence type="predicted"/>
<dbReference type="eggNOG" id="COG3279">
    <property type="taxonomic scope" value="Bacteria"/>
</dbReference>
<evidence type="ECO:0000256" key="2">
    <source>
        <dbReference type="PROSITE-ProRule" id="PRU00169"/>
    </source>
</evidence>
<dbReference type="Pfam" id="PF04397">
    <property type="entry name" value="LytTR"/>
    <property type="match status" value="1"/>
</dbReference>
<name>W9GAP7_9MICO</name>
<feature type="domain" description="HTH LytTR-type" evidence="4">
    <location>
        <begin position="156"/>
        <end position="258"/>
    </location>
</feature>
<dbReference type="PANTHER" id="PTHR48111">
    <property type="entry name" value="REGULATOR OF RPOS"/>
    <property type="match status" value="1"/>
</dbReference>
<dbReference type="InterPro" id="IPR011006">
    <property type="entry name" value="CheY-like_superfamily"/>
</dbReference>
<dbReference type="Pfam" id="PF00072">
    <property type="entry name" value="Response_reg"/>
    <property type="match status" value="1"/>
</dbReference>
<dbReference type="SMART" id="SM00850">
    <property type="entry name" value="LytTR"/>
    <property type="match status" value="1"/>
</dbReference>
<dbReference type="SMART" id="SM00448">
    <property type="entry name" value="REC"/>
    <property type="match status" value="1"/>
</dbReference>
<dbReference type="PANTHER" id="PTHR48111:SF69">
    <property type="entry name" value="RESPONSE REGULATOR RECEIVER"/>
    <property type="match status" value="1"/>
</dbReference>
<dbReference type="OrthoDB" id="236568at2"/>
<dbReference type="PATRIC" id="fig|1386089.3.peg.490"/>
<dbReference type="RefSeq" id="WP_084327873.1">
    <property type="nucleotide sequence ID" value="NZ_AWSA01000004.1"/>
</dbReference>
<evidence type="ECO:0000313" key="6">
    <source>
        <dbReference type="Proteomes" id="UP000019489"/>
    </source>
</evidence>
<gene>
    <name evidence="5" type="ORF">N865_01480</name>
</gene>
<dbReference type="GO" id="GO:0000156">
    <property type="term" value="F:phosphorelay response regulator activity"/>
    <property type="evidence" value="ECO:0007669"/>
    <property type="project" value="TreeGrafter"/>
</dbReference>
<feature type="domain" description="Response regulatory" evidence="3">
    <location>
        <begin position="25"/>
        <end position="139"/>
    </location>
</feature>
<keyword evidence="1" id="KW-0238">DNA-binding</keyword>
<accession>W9GAP7</accession>
<dbReference type="InterPro" id="IPR001789">
    <property type="entry name" value="Sig_transdc_resp-reg_receiver"/>
</dbReference>
<dbReference type="GO" id="GO:0006355">
    <property type="term" value="P:regulation of DNA-templated transcription"/>
    <property type="evidence" value="ECO:0007669"/>
    <property type="project" value="TreeGrafter"/>
</dbReference>
<dbReference type="PROSITE" id="PS50930">
    <property type="entry name" value="HTH_LYTTR"/>
    <property type="match status" value="1"/>
</dbReference>
<evidence type="ECO:0000259" key="4">
    <source>
        <dbReference type="PROSITE" id="PS50930"/>
    </source>
</evidence>
<dbReference type="InterPro" id="IPR039420">
    <property type="entry name" value="WalR-like"/>
</dbReference>